<keyword evidence="1" id="KW-0805">Transcription regulation</keyword>
<gene>
    <name evidence="6" type="ORF">FHS03_001132</name>
</gene>
<proteinExistence type="predicted"/>
<reference evidence="6 7" key="1">
    <citation type="submission" date="2020-08" db="EMBL/GenBank/DDBJ databases">
        <title>Genomic Encyclopedia of Type Strains, Phase III (KMG-III): the genomes of soil and plant-associated and newly described type strains.</title>
        <authorList>
            <person name="Whitman W."/>
        </authorList>
    </citation>
    <scope>NUCLEOTIDE SEQUENCE [LARGE SCALE GENOMIC DNA]</scope>
    <source>
        <strain evidence="6 7">CECT 8897</strain>
    </source>
</reference>
<name>A0A7W5B805_9BURK</name>
<dbReference type="GO" id="GO:0003677">
    <property type="term" value="F:DNA binding"/>
    <property type="evidence" value="ECO:0007669"/>
    <property type="project" value="UniProtKB-KW"/>
</dbReference>
<evidence type="ECO:0000259" key="5">
    <source>
        <dbReference type="PROSITE" id="PS51078"/>
    </source>
</evidence>
<keyword evidence="3" id="KW-0804">Transcription</keyword>
<comment type="caution">
    <text evidence="6">The sequence shown here is derived from an EMBL/GenBank/DDBJ whole genome shotgun (WGS) entry which is preliminary data.</text>
</comment>
<dbReference type="PROSITE" id="PS51078">
    <property type="entry name" value="ICLR_ED"/>
    <property type="match status" value="1"/>
</dbReference>
<dbReference type="InterPro" id="IPR050707">
    <property type="entry name" value="HTH_MetabolicPath_Reg"/>
</dbReference>
<organism evidence="6 7">
    <name type="scientific">Pseudoduganella violacea</name>
    <dbReference type="NCBI Taxonomy" id="1715466"/>
    <lineage>
        <taxon>Bacteria</taxon>
        <taxon>Pseudomonadati</taxon>
        <taxon>Pseudomonadota</taxon>
        <taxon>Betaproteobacteria</taxon>
        <taxon>Burkholderiales</taxon>
        <taxon>Oxalobacteraceae</taxon>
        <taxon>Telluria group</taxon>
        <taxon>Pseudoduganella</taxon>
    </lineage>
</organism>
<sequence length="233" mass="25359">MVNENRSIQSVERAMKVLEALAGAGGEMRLIDLAHKLALHKSTLHGLLNTLAALGYVTRTDHGYALGLRLHKLVLPLANADQQLRTHFAPSLLALAGLTRETCYLAVPGGTRNFLCIDAINGDGTPATHPGIRRWKLTTSALGQIFLAHDCSLVRALRRSAQISPELERKLQEIAGQGYALDLEESEANLNCLAFPLRKDGRVVAAMAAAGPVERMSLSTMQDFAMRAMQWNL</sequence>
<feature type="domain" description="HTH iclR-type" evidence="4">
    <location>
        <begin position="8"/>
        <end position="68"/>
    </location>
</feature>
<evidence type="ECO:0000256" key="2">
    <source>
        <dbReference type="ARBA" id="ARBA00023125"/>
    </source>
</evidence>
<dbReference type="PROSITE" id="PS51077">
    <property type="entry name" value="HTH_ICLR"/>
    <property type="match status" value="1"/>
</dbReference>
<dbReference type="InterPro" id="IPR036388">
    <property type="entry name" value="WH-like_DNA-bd_sf"/>
</dbReference>
<dbReference type="EMBL" id="JACHXD010000002">
    <property type="protein sequence ID" value="MBB3118106.1"/>
    <property type="molecule type" value="Genomic_DNA"/>
</dbReference>
<keyword evidence="2 6" id="KW-0238">DNA-binding</keyword>
<dbReference type="AlphaFoldDB" id="A0A7W5B805"/>
<feature type="domain" description="IclR-ED" evidence="5">
    <location>
        <begin position="69"/>
        <end position="233"/>
    </location>
</feature>
<dbReference type="GO" id="GO:0003700">
    <property type="term" value="F:DNA-binding transcription factor activity"/>
    <property type="evidence" value="ECO:0007669"/>
    <property type="project" value="TreeGrafter"/>
</dbReference>
<dbReference type="RefSeq" id="WP_183440011.1">
    <property type="nucleotide sequence ID" value="NZ_JACHXD010000002.1"/>
</dbReference>
<evidence type="ECO:0000256" key="3">
    <source>
        <dbReference type="ARBA" id="ARBA00023163"/>
    </source>
</evidence>
<dbReference type="FunFam" id="1.10.10.10:FF:000056">
    <property type="entry name" value="IclR family transcriptional regulator"/>
    <property type="match status" value="1"/>
</dbReference>
<dbReference type="Proteomes" id="UP000541535">
    <property type="component" value="Unassembled WGS sequence"/>
</dbReference>
<dbReference type="GO" id="GO:0045892">
    <property type="term" value="P:negative regulation of DNA-templated transcription"/>
    <property type="evidence" value="ECO:0007669"/>
    <property type="project" value="TreeGrafter"/>
</dbReference>
<dbReference type="InterPro" id="IPR014757">
    <property type="entry name" value="Tscrpt_reg_IclR_C"/>
</dbReference>
<dbReference type="InterPro" id="IPR036390">
    <property type="entry name" value="WH_DNA-bd_sf"/>
</dbReference>
<dbReference type="PANTHER" id="PTHR30136">
    <property type="entry name" value="HELIX-TURN-HELIX TRANSCRIPTIONAL REGULATOR, ICLR FAMILY"/>
    <property type="match status" value="1"/>
</dbReference>
<dbReference type="SUPFAM" id="SSF46785">
    <property type="entry name" value="Winged helix' DNA-binding domain"/>
    <property type="match status" value="1"/>
</dbReference>
<accession>A0A7W5B805</accession>
<dbReference type="Pfam" id="PF01614">
    <property type="entry name" value="IclR_C"/>
    <property type="match status" value="1"/>
</dbReference>
<dbReference type="Gene3D" id="1.10.10.10">
    <property type="entry name" value="Winged helix-like DNA-binding domain superfamily/Winged helix DNA-binding domain"/>
    <property type="match status" value="1"/>
</dbReference>
<dbReference type="PANTHER" id="PTHR30136:SF35">
    <property type="entry name" value="HTH-TYPE TRANSCRIPTIONAL REGULATOR RV1719"/>
    <property type="match status" value="1"/>
</dbReference>
<dbReference type="Gene3D" id="3.30.450.40">
    <property type="match status" value="1"/>
</dbReference>
<dbReference type="InterPro" id="IPR005471">
    <property type="entry name" value="Tscrpt_reg_IclR_N"/>
</dbReference>
<evidence type="ECO:0000313" key="6">
    <source>
        <dbReference type="EMBL" id="MBB3118106.1"/>
    </source>
</evidence>
<evidence type="ECO:0000259" key="4">
    <source>
        <dbReference type="PROSITE" id="PS51077"/>
    </source>
</evidence>
<evidence type="ECO:0000256" key="1">
    <source>
        <dbReference type="ARBA" id="ARBA00023015"/>
    </source>
</evidence>
<dbReference type="SUPFAM" id="SSF55781">
    <property type="entry name" value="GAF domain-like"/>
    <property type="match status" value="1"/>
</dbReference>
<evidence type="ECO:0000313" key="7">
    <source>
        <dbReference type="Proteomes" id="UP000541535"/>
    </source>
</evidence>
<dbReference type="Pfam" id="PF09339">
    <property type="entry name" value="HTH_IclR"/>
    <property type="match status" value="1"/>
</dbReference>
<dbReference type="InterPro" id="IPR029016">
    <property type="entry name" value="GAF-like_dom_sf"/>
</dbReference>
<keyword evidence="7" id="KW-1185">Reference proteome</keyword>
<protein>
    <submittedName>
        <fullName evidence="6">DNA-binding IclR family transcriptional regulator</fullName>
    </submittedName>
</protein>
<dbReference type="SMART" id="SM00346">
    <property type="entry name" value="HTH_ICLR"/>
    <property type="match status" value="1"/>
</dbReference>